<comment type="caution">
    <text evidence="1">The sequence shown here is derived from an EMBL/GenBank/DDBJ whole genome shotgun (WGS) entry which is preliminary data.</text>
</comment>
<dbReference type="EMBL" id="CM040481">
    <property type="protein sequence ID" value="MCI4395049.1"/>
    <property type="molecule type" value="Genomic_DNA"/>
</dbReference>
<proteinExistence type="predicted"/>
<organism evidence="1 2">
    <name type="scientific">Pangasianodon gigas</name>
    <name type="common">Mekong giant catfish</name>
    <name type="synonym">Pangasius gigas</name>
    <dbReference type="NCBI Taxonomy" id="30993"/>
    <lineage>
        <taxon>Eukaryota</taxon>
        <taxon>Metazoa</taxon>
        <taxon>Chordata</taxon>
        <taxon>Craniata</taxon>
        <taxon>Vertebrata</taxon>
        <taxon>Euteleostomi</taxon>
        <taxon>Actinopterygii</taxon>
        <taxon>Neopterygii</taxon>
        <taxon>Teleostei</taxon>
        <taxon>Ostariophysi</taxon>
        <taxon>Siluriformes</taxon>
        <taxon>Pangasiidae</taxon>
        <taxon>Pangasianodon</taxon>
    </lineage>
</organism>
<sequence>MMRNRIMQVIMRPVLRYGLTQRRRAGITGPALRNNGGSVRKELFNGGETAGGRCYRLTAVCVLLLCVFLLTVITVLWIKFNTLSTENNQLQTSYNTLTIERD</sequence>
<dbReference type="Proteomes" id="UP000829447">
    <property type="component" value="Linkage Group LG28"/>
</dbReference>
<gene>
    <name evidence="1" type="ORF">PGIGA_G00175930</name>
</gene>
<evidence type="ECO:0000313" key="1">
    <source>
        <dbReference type="EMBL" id="MCI4395049.1"/>
    </source>
</evidence>
<name>A0ACC5XUF9_PANGG</name>
<accession>A0ACC5XUF9</accession>
<protein>
    <submittedName>
        <fullName evidence="1">Uncharacterized protein</fullName>
    </submittedName>
</protein>
<keyword evidence="2" id="KW-1185">Reference proteome</keyword>
<evidence type="ECO:0000313" key="2">
    <source>
        <dbReference type="Proteomes" id="UP000829447"/>
    </source>
</evidence>
<reference evidence="1 2" key="1">
    <citation type="journal article" date="2022" name="bioRxiv">
        <title>An ancient truncated duplication of the anti-Mullerian hormone receptor type 2 gene is a potential conserved master sex determinant in the Pangasiidae catfish family.</title>
        <authorList>
            <person name="Wen M."/>
            <person name="Pan Q."/>
            <person name="Jouanno E."/>
            <person name="Montfort J."/>
            <person name="Zahm M."/>
            <person name="Cabau C."/>
            <person name="Klopp C."/>
            <person name="Iampietro C."/>
            <person name="Roques C."/>
            <person name="Bouchez O."/>
            <person name="Castinel A."/>
            <person name="Donnadieu C."/>
            <person name="Parrinello H."/>
            <person name="Poncet C."/>
            <person name="Belmonte E."/>
            <person name="Gautier V."/>
            <person name="Avarre J.-C."/>
            <person name="Dugue R."/>
            <person name="Gustiano R."/>
            <person name="Ha T.T.T."/>
            <person name="Campet M."/>
            <person name="Sriphairoj K."/>
            <person name="Ribolli J."/>
            <person name="de Almeida F.L."/>
            <person name="Desvignes T."/>
            <person name="Postlethwait J.H."/>
            <person name="Bucao C.F."/>
            <person name="Robinson-Rechavi M."/>
            <person name="Bobe J."/>
            <person name="Herpin A."/>
            <person name="Guiguen Y."/>
        </authorList>
    </citation>
    <scope>NUCLEOTIDE SEQUENCE [LARGE SCALE GENOMIC DNA]</scope>
    <source>
        <strain evidence="1">YG-Dec2019</strain>
    </source>
</reference>